<dbReference type="EMBL" id="JACHFD010000062">
    <property type="protein sequence ID" value="MBB5353992.1"/>
    <property type="molecule type" value="Genomic_DNA"/>
</dbReference>
<keyword evidence="3" id="KW-1185">Reference proteome</keyword>
<gene>
    <name evidence="2" type="ORF">HNR46_004264</name>
</gene>
<protein>
    <submittedName>
        <fullName evidence="2">Uncharacterized protein</fullName>
    </submittedName>
</protein>
<evidence type="ECO:0000256" key="1">
    <source>
        <dbReference type="SAM" id="Phobius"/>
    </source>
</evidence>
<dbReference type="RefSeq" id="WP_184022533.1">
    <property type="nucleotide sequence ID" value="NZ_JACHFD010000062.1"/>
</dbReference>
<evidence type="ECO:0000313" key="2">
    <source>
        <dbReference type="EMBL" id="MBB5353992.1"/>
    </source>
</evidence>
<organism evidence="2 3">
    <name type="scientific">Haloferula luteola</name>
    <dbReference type="NCBI Taxonomy" id="595692"/>
    <lineage>
        <taxon>Bacteria</taxon>
        <taxon>Pseudomonadati</taxon>
        <taxon>Verrucomicrobiota</taxon>
        <taxon>Verrucomicrobiia</taxon>
        <taxon>Verrucomicrobiales</taxon>
        <taxon>Verrucomicrobiaceae</taxon>
        <taxon>Haloferula</taxon>
    </lineage>
</organism>
<evidence type="ECO:0000313" key="3">
    <source>
        <dbReference type="Proteomes" id="UP000557717"/>
    </source>
</evidence>
<feature type="transmembrane region" description="Helical" evidence="1">
    <location>
        <begin position="29"/>
        <end position="51"/>
    </location>
</feature>
<dbReference type="Proteomes" id="UP000557717">
    <property type="component" value="Unassembled WGS sequence"/>
</dbReference>
<sequence>MLLVVAVSGVILIVQMILLVMRKKLSVGGWVTACLALLPIALVAGSAILGAETEYNPADATPGRIAGHYANGDSSLTLRADGTYTATNLKGLTGGTWSNFDWNLTFSGSTLEQPRWITRRGMPAILPYYSGPDGSDGPLLKKQ</sequence>
<keyword evidence="1" id="KW-1133">Transmembrane helix</keyword>
<dbReference type="AlphaFoldDB" id="A0A840V7N2"/>
<reference evidence="2 3" key="1">
    <citation type="submission" date="2020-08" db="EMBL/GenBank/DDBJ databases">
        <title>Genomic Encyclopedia of Type Strains, Phase IV (KMG-IV): sequencing the most valuable type-strain genomes for metagenomic binning, comparative biology and taxonomic classification.</title>
        <authorList>
            <person name="Goeker M."/>
        </authorList>
    </citation>
    <scope>NUCLEOTIDE SEQUENCE [LARGE SCALE GENOMIC DNA]</scope>
    <source>
        <strain evidence="2 3">YC6886</strain>
    </source>
</reference>
<feature type="transmembrane region" description="Helical" evidence="1">
    <location>
        <begin position="6"/>
        <end position="22"/>
    </location>
</feature>
<name>A0A840V7N2_9BACT</name>
<keyword evidence="1" id="KW-0812">Transmembrane</keyword>
<keyword evidence="1" id="KW-0472">Membrane</keyword>
<accession>A0A840V7N2</accession>
<proteinExistence type="predicted"/>
<comment type="caution">
    <text evidence="2">The sequence shown here is derived from an EMBL/GenBank/DDBJ whole genome shotgun (WGS) entry which is preliminary data.</text>
</comment>